<feature type="transmembrane region" description="Helical" evidence="2">
    <location>
        <begin position="220"/>
        <end position="242"/>
    </location>
</feature>
<dbReference type="InterPro" id="IPR000157">
    <property type="entry name" value="TIR_dom"/>
</dbReference>
<keyword evidence="4" id="KW-0675">Receptor</keyword>
<dbReference type="EMBL" id="CP073249">
    <property type="protein sequence ID" value="QUF03864.1"/>
    <property type="molecule type" value="Genomic_DNA"/>
</dbReference>
<sequence>MEQHGLFLNYRQNRHTSPEPDAGMERVPHAQLVEAIADRLRMHFGTHAVFLDTGLRKGSHYPSELRRRLHESEVLVVVLHPGWIDDLNDREKRLGPGEYDWVHREISIALSRGIHLFPLLIGDADLPPRHRLPEDIRNMSFRQAQWIRFGTWEQDLRLLVQELENHVTAAPVPELRVPEAPNARPWWGFALTFLLGALLAVGAVWSLVDTPTGRSVWLTALVALAALMLALLAVALFVLYWLRGWLDTVDDAAARIAEDQKGAAIIGSTIAGVAIAYMFTGDSLDRVTRIVLMAVIVLIAVTFGTKWVLSFRTPKAWPKPELPVDTTSVRAELNLVGRHITAHEPLLTRLQRDQALFSLRQIEATTTALGRLAARGRREWLRAAAGWGWANALLLGFVLGATAGALIAGGEREWWMPVLALASGAVATASLWASVEFAFLRQRWHRSVVVAAVPERLVALREQLEAASIAPSNGGRAASSGEPVGGEGFSAVRGDRG</sequence>
<name>A0AA45L5C8_9PSEU</name>
<reference evidence="4" key="1">
    <citation type="submission" date="2021-04" db="EMBL/GenBank/DDBJ databases">
        <title>Genomic sequence of Actinosynnema pretiosum subsp. pretiosum ATCC 31280 (C-14919).</title>
        <authorList>
            <person name="Bai L."/>
            <person name="Wang X."/>
            <person name="Xiao Y."/>
        </authorList>
    </citation>
    <scope>NUCLEOTIDE SEQUENCE</scope>
    <source>
        <strain evidence="4">ATCC 31280</strain>
    </source>
</reference>
<dbReference type="Pfam" id="PF13676">
    <property type="entry name" value="TIR_2"/>
    <property type="match status" value="1"/>
</dbReference>
<evidence type="ECO:0000313" key="5">
    <source>
        <dbReference type="Proteomes" id="UP000677152"/>
    </source>
</evidence>
<proteinExistence type="predicted"/>
<dbReference type="Proteomes" id="UP000677152">
    <property type="component" value="Chromosome"/>
</dbReference>
<accession>A0AA45L5C8</accession>
<feature type="transmembrane region" description="Helical" evidence="2">
    <location>
        <begin position="186"/>
        <end position="208"/>
    </location>
</feature>
<evidence type="ECO:0000259" key="3">
    <source>
        <dbReference type="Pfam" id="PF13676"/>
    </source>
</evidence>
<feature type="transmembrane region" description="Helical" evidence="2">
    <location>
        <begin position="414"/>
        <end position="439"/>
    </location>
</feature>
<feature type="transmembrane region" description="Helical" evidence="2">
    <location>
        <begin position="263"/>
        <end position="281"/>
    </location>
</feature>
<keyword evidence="2" id="KW-0472">Membrane</keyword>
<feature type="region of interest" description="Disordered" evidence="1">
    <location>
        <begin position="1"/>
        <end position="23"/>
    </location>
</feature>
<feature type="transmembrane region" description="Helical" evidence="2">
    <location>
        <begin position="287"/>
        <end position="309"/>
    </location>
</feature>
<keyword evidence="2" id="KW-1133">Transmembrane helix</keyword>
<feature type="region of interest" description="Disordered" evidence="1">
    <location>
        <begin position="471"/>
        <end position="497"/>
    </location>
</feature>
<dbReference type="GO" id="GO:0007165">
    <property type="term" value="P:signal transduction"/>
    <property type="evidence" value="ECO:0007669"/>
    <property type="project" value="InterPro"/>
</dbReference>
<dbReference type="Gene3D" id="3.40.50.10140">
    <property type="entry name" value="Toll/interleukin-1 receptor homology (TIR) domain"/>
    <property type="match status" value="1"/>
</dbReference>
<evidence type="ECO:0000256" key="1">
    <source>
        <dbReference type="SAM" id="MobiDB-lite"/>
    </source>
</evidence>
<gene>
    <name evidence="4" type="ORF">KCV87_31625</name>
</gene>
<organism evidence="4 5">
    <name type="scientific">Actinosynnema pretiosum subsp. pretiosum</name>
    <dbReference type="NCBI Taxonomy" id="103721"/>
    <lineage>
        <taxon>Bacteria</taxon>
        <taxon>Bacillati</taxon>
        <taxon>Actinomycetota</taxon>
        <taxon>Actinomycetes</taxon>
        <taxon>Pseudonocardiales</taxon>
        <taxon>Pseudonocardiaceae</taxon>
        <taxon>Actinosynnema</taxon>
    </lineage>
</organism>
<dbReference type="AlphaFoldDB" id="A0AA45L5C8"/>
<feature type="transmembrane region" description="Helical" evidence="2">
    <location>
        <begin position="387"/>
        <end position="408"/>
    </location>
</feature>
<dbReference type="InterPro" id="IPR035897">
    <property type="entry name" value="Toll_tir_struct_dom_sf"/>
</dbReference>
<evidence type="ECO:0000313" key="4">
    <source>
        <dbReference type="EMBL" id="QUF03864.1"/>
    </source>
</evidence>
<feature type="domain" description="TIR" evidence="3">
    <location>
        <begin position="30"/>
        <end position="159"/>
    </location>
</feature>
<evidence type="ECO:0000256" key="2">
    <source>
        <dbReference type="SAM" id="Phobius"/>
    </source>
</evidence>
<protein>
    <submittedName>
        <fullName evidence="4">Toll/interleukin-1 receptor domain-containing protein</fullName>
    </submittedName>
</protein>
<keyword evidence="2" id="KW-0812">Transmembrane</keyword>